<dbReference type="PANTHER" id="PTHR30572:SF4">
    <property type="entry name" value="ABC TRANSPORTER PERMEASE YTRF"/>
    <property type="match status" value="1"/>
</dbReference>
<evidence type="ECO:0000259" key="8">
    <source>
        <dbReference type="Pfam" id="PF02687"/>
    </source>
</evidence>
<evidence type="ECO:0000256" key="6">
    <source>
        <dbReference type="ARBA" id="ARBA00038076"/>
    </source>
</evidence>
<dbReference type="Proteomes" id="UP000029708">
    <property type="component" value="Unassembled WGS sequence"/>
</dbReference>
<keyword evidence="3 7" id="KW-0812">Transmembrane</keyword>
<dbReference type="EMBL" id="JROI01000008">
    <property type="protein sequence ID" value="KGI78735.1"/>
    <property type="molecule type" value="Genomic_DNA"/>
</dbReference>
<reference evidence="11 13" key="2">
    <citation type="submission" date="2020-08" db="EMBL/GenBank/DDBJ databases">
        <title>Genomic Encyclopedia of Type Strains, Phase IV (KMG-IV): sequencing the most valuable type-strain genomes for metagenomic binning, comparative biology and taxonomic classification.</title>
        <authorList>
            <person name="Goeker M."/>
        </authorList>
    </citation>
    <scope>NUCLEOTIDE SEQUENCE [LARGE SCALE GENOMIC DNA]</scope>
    <source>
        <strain evidence="11 13">DSM 107085</strain>
    </source>
</reference>
<dbReference type="PANTHER" id="PTHR30572">
    <property type="entry name" value="MEMBRANE COMPONENT OF TRANSPORTER-RELATED"/>
    <property type="match status" value="1"/>
</dbReference>
<dbReference type="Pfam" id="PF02687">
    <property type="entry name" value="FtsX"/>
    <property type="match status" value="1"/>
</dbReference>
<evidence type="ECO:0000256" key="4">
    <source>
        <dbReference type="ARBA" id="ARBA00022989"/>
    </source>
</evidence>
<feature type="transmembrane region" description="Helical" evidence="7">
    <location>
        <begin position="330"/>
        <end position="351"/>
    </location>
</feature>
<evidence type="ECO:0000256" key="7">
    <source>
        <dbReference type="SAM" id="Phobius"/>
    </source>
</evidence>
<dbReference type="Pfam" id="PF12704">
    <property type="entry name" value="MacB_PCD"/>
    <property type="match status" value="1"/>
</dbReference>
<reference evidence="10 12" key="1">
    <citation type="submission" date="2014-09" db="EMBL/GenBank/DDBJ databases">
        <title>Xanthomonadaceae 3.5X direct submission.</title>
        <authorList>
            <person name="Fang T."/>
            <person name="Wang H."/>
        </authorList>
    </citation>
    <scope>NUCLEOTIDE SEQUENCE [LARGE SCALE GENOMIC DNA]</scope>
    <source>
        <strain evidence="10 12">3.5X</strain>
    </source>
</reference>
<feature type="domain" description="MacB-like periplasmic core" evidence="9">
    <location>
        <begin position="53"/>
        <end position="215"/>
    </location>
</feature>
<dbReference type="InterPro" id="IPR050250">
    <property type="entry name" value="Macrolide_Exporter_MacB"/>
</dbReference>
<evidence type="ECO:0000256" key="3">
    <source>
        <dbReference type="ARBA" id="ARBA00022692"/>
    </source>
</evidence>
<comment type="similarity">
    <text evidence="6">Belongs to the ABC-4 integral membrane protein family.</text>
</comment>
<dbReference type="Proteomes" id="UP000560000">
    <property type="component" value="Unassembled WGS sequence"/>
</dbReference>
<dbReference type="STRING" id="1543381.LF63_0103855"/>
<evidence type="ECO:0000313" key="11">
    <source>
        <dbReference type="EMBL" id="MBB6184115.1"/>
    </source>
</evidence>
<keyword evidence="12" id="KW-1185">Reference proteome</keyword>
<feature type="transmembrane region" description="Helical" evidence="7">
    <location>
        <begin position="277"/>
        <end position="301"/>
    </location>
</feature>
<gene>
    <name evidence="11" type="ORF">HNQ86_001460</name>
    <name evidence="10" type="ORF">LF63_0103855</name>
</gene>
<sequence>MQIRPILAALKSHRAAVTLLVLEIALTMAVLGNLVFIVHDGIRRAHTPTGVAENQIGFIQSIGVIGAKSASTTAGDLAALRGVPGVEAAAYGGPPLWYVERDAAFAHVDRLHRVARIYEFEGSRGLSKTLGLHVVEGRDFERSEVPVMGQMDEHTQFPVLVTRALAQRLFPDGSALGQLFYDGNATLRVIGVVDHLRGRITGHEDDDYSAVIEYGVGKGHMGGGFIIRSRPEQLDSVLKQAAIALSKADPQHVQNRVMTFEQMREHYFRSDLAVGRMLLAIVLILMIVTTLGVTGLANFWVQQRRRQIGMRRALGATRGDILRYFQLENFLIVSGGVLLGAICTYGLNLFLMHRFELPQLPPIYLLVGAAVLWGLSQLAVFGPALRASRVPPVVATRSA</sequence>
<evidence type="ECO:0000256" key="5">
    <source>
        <dbReference type="ARBA" id="ARBA00023136"/>
    </source>
</evidence>
<feature type="domain" description="ABC3 transporter permease C-terminal" evidence="8">
    <location>
        <begin position="280"/>
        <end position="392"/>
    </location>
</feature>
<name>A0A099D0C9_9GAMM</name>
<evidence type="ECO:0000313" key="10">
    <source>
        <dbReference type="EMBL" id="KGI78735.1"/>
    </source>
</evidence>
<keyword evidence="2" id="KW-1003">Cell membrane</keyword>
<evidence type="ECO:0000259" key="9">
    <source>
        <dbReference type="Pfam" id="PF12704"/>
    </source>
</evidence>
<evidence type="ECO:0000256" key="1">
    <source>
        <dbReference type="ARBA" id="ARBA00004651"/>
    </source>
</evidence>
<dbReference type="HOGENOM" id="CLU_056182_0_0_6"/>
<keyword evidence="5 7" id="KW-0472">Membrane</keyword>
<proteinExistence type="inferred from homology"/>
<feature type="transmembrane region" description="Helical" evidence="7">
    <location>
        <begin position="363"/>
        <end position="381"/>
    </location>
</feature>
<evidence type="ECO:0000313" key="13">
    <source>
        <dbReference type="Proteomes" id="UP000560000"/>
    </source>
</evidence>
<protein>
    <submittedName>
        <fullName evidence="10">ABC transporter permease</fullName>
    </submittedName>
    <submittedName>
        <fullName evidence="11">Putative ABC transport system permease protein</fullName>
    </submittedName>
</protein>
<dbReference type="AlphaFoldDB" id="A0A099D0C9"/>
<dbReference type="RefSeq" id="WP_043103094.1">
    <property type="nucleotide sequence ID" value="NZ_JACHET010000001.1"/>
</dbReference>
<evidence type="ECO:0000256" key="2">
    <source>
        <dbReference type="ARBA" id="ARBA00022475"/>
    </source>
</evidence>
<accession>A0A099D0C9</accession>
<comment type="subcellular location">
    <subcellularLocation>
        <location evidence="1">Cell membrane</location>
        <topology evidence="1">Multi-pass membrane protein</topology>
    </subcellularLocation>
</comment>
<dbReference type="GO" id="GO:0005886">
    <property type="term" value="C:plasma membrane"/>
    <property type="evidence" value="ECO:0007669"/>
    <property type="project" value="UniProtKB-SubCell"/>
</dbReference>
<keyword evidence="4 7" id="KW-1133">Transmembrane helix</keyword>
<dbReference type="EMBL" id="JACHET010000001">
    <property type="protein sequence ID" value="MBB6184115.1"/>
    <property type="molecule type" value="Genomic_DNA"/>
</dbReference>
<feature type="transmembrane region" description="Helical" evidence="7">
    <location>
        <begin position="16"/>
        <end position="38"/>
    </location>
</feature>
<organism evidence="10 12">
    <name type="scientific">Oleiagrimonas soli</name>
    <dbReference type="NCBI Taxonomy" id="1543381"/>
    <lineage>
        <taxon>Bacteria</taxon>
        <taxon>Pseudomonadati</taxon>
        <taxon>Pseudomonadota</taxon>
        <taxon>Gammaproteobacteria</taxon>
        <taxon>Lysobacterales</taxon>
        <taxon>Rhodanobacteraceae</taxon>
        <taxon>Oleiagrimonas</taxon>
    </lineage>
</organism>
<evidence type="ECO:0000313" key="12">
    <source>
        <dbReference type="Proteomes" id="UP000029708"/>
    </source>
</evidence>
<comment type="caution">
    <text evidence="10">The sequence shown here is derived from an EMBL/GenBank/DDBJ whole genome shotgun (WGS) entry which is preliminary data.</text>
</comment>
<dbReference type="InterPro" id="IPR003838">
    <property type="entry name" value="ABC3_permease_C"/>
</dbReference>
<dbReference type="GO" id="GO:0022857">
    <property type="term" value="F:transmembrane transporter activity"/>
    <property type="evidence" value="ECO:0007669"/>
    <property type="project" value="TreeGrafter"/>
</dbReference>
<dbReference type="InterPro" id="IPR025857">
    <property type="entry name" value="MacB_PCD"/>
</dbReference>